<comment type="subunit">
    <text evidence="9">Component of the mitochondrial contact site and cristae organizing system (MICOS) complex.</text>
</comment>
<reference evidence="10 11" key="1">
    <citation type="journal article" date="2019" name="J. Hered.">
        <title>An Improved Genome Assembly for Drosophila navojoa, the Basal Species in the mojavensis Cluster.</title>
        <authorList>
            <person name="Vanderlinde T."/>
            <person name="Dupim E.G."/>
            <person name="Nazario-Yepiz N.O."/>
            <person name="Carvalho A.B."/>
        </authorList>
    </citation>
    <scope>NUCLEOTIDE SEQUENCE [LARGE SCALE GENOMIC DNA]</scope>
    <source>
        <strain evidence="10">Navoj_Jal97</strain>
        <tissue evidence="10">Whole organism</tissue>
    </source>
</reference>
<keyword evidence="6 9" id="KW-1133">Transmembrane helix</keyword>
<feature type="transmembrane region" description="Helical" evidence="9">
    <location>
        <begin position="20"/>
        <end position="41"/>
    </location>
</feature>
<proteinExistence type="inferred from homology"/>
<evidence type="ECO:0000256" key="8">
    <source>
        <dbReference type="ARBA" id="ARBA00023136"/>
    </source>
</evidence>
<dbReference type="Pfam" id="PF04418">
    <property type="entry name" value="DUF543"/>
    <property type="match status" value="1"/>
</dbReference>
<name>A0A484AXD7_DRONA</name>
<dbReference type="OrthoDB" id="1916310at2759"/>
<evidence type="ECO:0000256" key="3">
    <source>
        <dbReference type="ARBA" id="ARBA00006792"/>
    </source>
</evidence>
<keyword evidence="5 9" id="KW-0999">Mitochondrion inner membrane</keyword>
<dbReference type="EMBL" id="LSRL02000419">
    <property type="protein sequence ID" value="TDG41074.1"/>
    <property type="molecule type" value="Genomic_DNA"/>
</dbReference>
<keyword evidence="11" id="KW-1185">Reference proteome</keyword>
<sequence>MPVEEKVFFEDQPGRKFDRCMANGIVKGGGGFVVGAVISLLFLRRRVWPILLGTGFGFGVAYKTCEKDLESFNSCALWAPAAGMDMALALTLTLTLWTCVAPKTNLSPHRQLQCATKIAAEFCCTVDHDCLVRGPQ</sequence>
<keyword evidence="8 9" id="KW-0472">Membrane</keyword>
<evidence type="ECO:0000256" key="2">
    <source>
        <dbReference type="ARBA" id="ARBA00004434"/>
    </source>
</evidence>
<evidence type="ECO:0000256" key="5">
    <source>
        <dbReference type="ARBA" id="ARBA00022792"/>
    </source>
</evidence>
<dbReference type="GO" id="GO:0061617">
    <property type="term" value="C:MICOS complex"/>
    <property type="evidence" value="ECO:0007669"/>
    <property type="project" value="UniProtKB-UniRule"/>
</dbReference>
<comment type="caution">
    <text evidence="10">The sequence shown here is derived from an EMBL/GenBank/DDBJ whole genome shotgun (WGS) entry which is preliminary data.</text>
</comment>
<comment type="subcellular location">
    <subcellularLocation>
        <location evidence="2 9">Mitochondrion inner membrane</location>
        <topology evidence="2 9">Single-pass membrane protein</topology>
    </subcellularLocation>
</comment>
<comment type="function">
    <text evidence="1 9">Component of the MICOS complex, a large protein complex of the mitochondrial inner membrane that plays crucial roles in the maintenance of crista junctions, inner membrane architecture, and formation of contact sites to the outer membrane.</text>
</comment>
<evidence type="ECO:0000256" key="6">
    <source>
        <dbReference type="ARBA" id="ARBA00022989"/>
    </source>
</evidence>
<dbReference type="Proteomes" id="UP000295192">
    <property type="component" value="Unassembled WGS sequence"/>
</dbReference>
<evidence type="ECO:0000313" key="10">
    <source>
        <dbReference type="EMBL" id="TDG41074.1"/>
    </source>
</evidence>
<evidence type="ECO:0000313" key="11">
    <source>
        <dbReference type="Proteomes" id="UP000295192"/>
    </source>
</evidence>
<dbReference type="STRING" id="7232.A0A484AXD7"/>
<dbReference type="AlphaFoldDB" id="A0A484AXD7"/>
<evidence type="ECO:0000256" key="9">
    <source>
        <dbReference type="RuleBase" id="RU363011"/>
    </source>
</evidence>
<dbReference type="PANTHER" id="PTHR21304:SF0">
    <property type="entry name" value="MICOS COMPLEX SUBUNIT MIC10"/>
    <property type="match status" value="1"/>
</dbReference>
<accession>A0A484AXD7</accession>
<keyword evidence="4 9" id="KW-0812">Transmembrane</keyword>
<keyword evidence="7 9" id="KW-0496">Mitochondrion</keyword>
<gene>
    <name evidence="10" type="ORF">AWZ03_012510</name>
</gene>
<dbReference type="PANTHER" id="PTHR21304">
    <property type="entry name" value="MICOS COMPLEX SUBUNIT MIC10"/>
    <property type="match status" value="1"/>
</dbReference>
<organism evidence="10 11">
    <name type="scientific">Drosophila navojoa</name>
    <name type="common">Fruit fly</name>
    <dbReference type="NCBI Taxonomy" id="7232"/>
    <lineage>
        <taxon>Eukaryota</taxon>
        <taxon>Metazoa</taxon>
        <taxon>Ecdysozoa</taxon>
        <taxon>Arthropoda</taxon>
        <taxon>Hexapoda</taxon>
        <taxon>Insecta</taxon>
        <taxon>Pterygota</taxon>
        <taxon>Neoptera</taxon>
        <taxon>Endopterygota</taxon>
        <taxon>Diptera</taxon>
        <taxon>Brachycera</taxon>
        <taxon>Muscomorpha</taxon>
        <taxon>Ephydroidea</taxon>
        <taxon>Drosophilidae</taxon>
        <taxon>Drosophila</taxon>
    </lineage>
</organism>
<evidence type="ECO:0000256" key="4">
    <source>
        <dbReference type="ARBA" id="ARBA00022692"/>
    </source>
</evidence>
<comment type="similarity">
    <text evidence="3 9">Belongs to the MICOS complex subunit Mic10 family.</text>
</comment>
<evidence type="ECO:0000256" key="1">
    <source>
        <dbReference type="ARBA" id="ARBA00002689"/>
    </source>
</evidence>
<protein>
    <recommendedName>
        <fullName evidence="9">MICOS complex subunit MIC10</fullName>
    </recommendedName>
</protein>
<dbReference type="InterPro" id="IPR007512">
    <property type="entry name" value="Mic10"/>
</dbReference>
<evidence type="ECO:0000256" key="7">
    <source>
        <dbReference type="ARBA" id="ARBA00023128"/>
    </source>
</evidence>